<dbReference type="Proteomes" id="UP000023152">
    <property type="component" value="Unassembled WGS sequence"/>
</dbReference>
<keyword evidence="4" id="KW-1185">Reference proteome</keyword>
<accession>X6NBR0</accession>
<feature type="compositionally biased region" description="Polar residues" evidence="1">
    <location>
        <begin position="156"/>
        <end position="165"/>
    </location>
</feature>
<proteinExistence type="predicted"/>
<sequence length="332" mass="38354">MTTKIAVLYMTLMPTACVFLFGIFIMCVEIAKFSFLPFFLQQLDPGYNYQVTLYKPLFAWLLSAPNKFDYHLRLAVANYVFMKNYVTDNALSLQKNFVMWILQPKKKEVKRPKDEASQGVPLVVNSNFNQIISRTTLKQVQPPQLQLEPQSQPTQVQSRPSQIGTDLQLQLQNQLQPQLQLESQSQPQSQPQIQSESQPQPQPQSESQPQLQSRSSAHDNINTHIQNVNVNTIPAQMQISENFQNRMPMETSALSTDIALEDTINPYIHDLYPVEKLDYNSAEKEMSFGYAHLFAVRPKDLRHFGEMSLRFFIQQYFGITILLFEDLRGEQR</sequence>
<dbReference type="AlphaFoldDB" id="X6NBR0"/>
<feature type="compositionally biased region" description="Low complexity" evidence="1">
    <location>
        <begin position="139"/>
        <end position="155"/>
    </location>
</feature>
<comment type="caution">
    <text evidence="3">The sequence shown here is derived from an EMBL/GenBank/DDBJ whole genome shotgun (WGS) entry which is preliminary data.</text>
</comment>
<keyword evidence="2" id="KW-0812">Transmembrane</keyword>
<feature type="region of interest" description="Disordered" evidence="1">
    <location>
        <begin position="139"/>
        <end position="216"/>
    </location>
</feature>
<protein>
    <submittedName>
        <fullName evidence="3">Uncharacterized protein</fullName>
    </submittedName>
</protein>
<keyword evidence="2" id="KW-1133">Transmembrane helix</keyword>
<evidence type="ECO:0000256" key="1">
    <source>
        <dbReference type="SAM" id="MobiDB-lite"/>
    </source>
</evidence>
<gene>
    <name evidence="3" type="ORF">RFI_13852</name>
</gene>
<feature type="compositionally biased region" description="Low complexity" evidence="1">
    <location>
        <begin position="167"/>
        <end position="215"/>
    </location>
</feature>
<dbReference type="EMBL" id="ASPP01010037">
    <property type="protein sequence ID" value="ETO23328.1"/>
    <property type="molecule type" value="Genomic_DNA"/>
</dbReference>
<organism evidence="3 4">
    <name type="scientific">Reticulomyxa filosa</name>
    <dbReference type="NCBI Taxonomy" id="46433"/>
    <lineage>
        <taxon>Eukaryota</taxon>
        <taxon>Sar</taxon>
        <taxon>Rhizaria</taxon>
        <taxon>Retaria</taxon>
        <taxon>Foraminifera</taxon>
        <taxon>Monothalamids</taxon>
        <taxon>Reticulomyxidae</taxon>
        <taxon>Reticulomyxa</taxon>
    </lineage>
</organism>
<evidence type="ECO:0000313" key="3">
    <source>
        <dbReference type="EMBL" id="ETO23328.1"/>
    </source>
</evidence>
<keyword evidence="2" id="KW-0472">Membrane</keyword>
<evidence type="ECO:0000313" key="4">
    <source>
        <dbReference type="Proteomes" id="UP000023152"/>
    </source>
</evidence>
<feature type="transmembrane region" description="Helical" evidence="2">
    <location>
        <begin position="6"/>
        <end position="28"/>
    </location>
</feature>
<reference evidence="3 4" key="1">
    <citation type="journal article" date="2013" name="Curr. Biol.">
        <title>The Genome of the Foraminiferan Reticulomyxa filosa.</title>
        <authorList>
            <person name="Glockner G."/>
            <person name="Hulsmann N."/>
            <person name="Schleicher M."/>
            <person name="Noegel A.A."/>
            <person name="Eichinger L."/>
            <person name="Gallinger C."/>
            <person name="Pawlowski J."/>
            <person name="Sierra R."/>
            <person name="Euteneuer U."/>
            <person name="Pillet L."/>
            <person name="Moustafa A."/>
            <person name="Platzer M."/>
            <person name="Groth M."/>
            <person name="Szafranski K."/>
            <person name="Schliwa M."/>
        </authorList>
    </citation>
    <scope>NUCLEOTIDE SEQUENCE [LARGE SCALE GENOMIC DNA]</scope>
</reference>
<name>X6NBR0_RETFI</name>
<evidence type="ECO:0000256" key="2">
    <source>
        <dbReference type="SAM" id="Phobius"/>
    </source>
</evidence>